<evidence type="ECO:0000256" key="1">
    <source>
        <dbReference type="SAM" id="MobiDB-lite"/>
    </source>
</evidence>
<organism evidence="3 4">
    <name type="scientific">Polarella glacialis</name>
    <name type="common">Dinoflagellate</name>
    <dbReference type="NCBI Taxonomy" id="89957"/>
    <lineage>
        <taxon>Eukaryota</taxon>
        <taxon>Sar</taxon>
        <taxon>Alveolata</taxon>
        <taxon>Dinophyceae</taxon>
        <taxon>Suessiales</taxon>
        <taxon>Suessiaceae</taxon>
        <taxon>Polarella</taxon>
    </lineage>
</organism>
<feature type="signal peptide" evidence="2">
    <location>
        <begin position="1"/>
        <end position="21"/>
    </location>
</feature>
<dbReference type="AlphaFoldDB" id="A0A813KEE4"/>
<feature type="chain" id="PRO_5032463496" evidence="2">
    <location>
        <begin position="22"/>
        <end position="120"/>
    </location>
</feature>
<feature type="region of interest" description="Disordered" evidence="1">
    <location>
        <begin position="38"/>
        <end position="63"/>
    </location>
</feature>
<dbReference type="EMBL" id="CAJNNW010028601">
    <property type="protein sequence ID" value="CAE8696868.1"/>
    <property type="molecule type" value="Genomic_DNA"/>
</dbReference>
<evidence type="ECO:0000313" key="3">
    <source>
        <dbReference type="EMBL" id="CAE8696868.1"/>
    </source>
</evidence>
<keyword evidence="2" id="KW-0732">Signal</keyword>
<evidence type="ECO:0000256" key="2">
    <source>
        <dbReference type="SAM" id="SignalP"/>
    </source>
</evidence>
<comment type="caution">
    <text evidence="3">The sequence shown here is derived from an EMBL/GenBank/DDBJ whole genome shotgun (WGS) entry which is preliminary data.</text>
</comment>
<name>A0A813KEE4_POLGL</name>
<evidence type="ECO:0000313" key="4">
    <source>
        <dbReference type="Proteomes" id="UP000626109"/>
    </source>
</evidence>
<protein>
    <submittedName>
        <fullName evidence="3">Uncharacterized protein</fullName>
    </submittedName>
</protein>
<sequence>MAKRGACGRLLAALFVAAVWLCSPDGAFVAGRPIPSAPQPATTMSAEGKKAGGQREAAAPSAPRPAAKMLNVIYLNKYVAKNAKDLRRAQNILTKIDPYNQASIPAFIEKMSLFNQKLNL</sequence>
<proteinExistence type="predicted"/>
<reference evidence="3" key="1">
    <citation type="submission" date="2021-02" db="EMBL/GenBank/DDBJ databases">
        <authorList>
            <person name="Dougan E. K."/>
            <person name="Rhodes N."/>
            <person name="Thang M."/>
            <person name="Chan C."/>
        </authorList>
    </citation>
    <scope>NUCLEOTIDE SEQUENCE</scope>
</reference>
<dbReference type="Proteomes" id="UP000626109">
    <property type="component" value="Unassembled WGS sequence"/>
</dbReference>
<accession>A0A813KEE4</accession>
<gene>
    <name evidence="3" type="ORF">PGLA2088_LOCUS30030</name>
</gene>